<reference evidence="1 2" key="1">
    <citation type="submission" date="2023-10" db="EMBL/GenBank/DDBJ databases">
        <title>Niallia locisalis sp.nov. isolated from a salt pond sample.</title>
        <authorList>
            <person name="Li X.-J."/>
            <person name="Dong L."/>
        </authorList>
    </citation>
    <scope>NUCLEOTIDE SEQUENCE [LARGE SCALE GENOMIC DNA]</scope>
    <source>
        <strain evidence="1 2">DSM 29761</strain>
    </source>
</reference>
<keyword evidence="2" id="KW-1185">Reference proteome</keyword>
<protein>
    <submittedName>
        <fullName evidence="1">Uncharacterized protein</fullName>
    </submittedName>
</protein>
<evidence type="ECO:0000313" key="2">
    <source>
        <dbReference type="Proteomes" id="UP001357223"/>
    </source>
</evidence>
<dbReference type="EMBL" id="CP137640">
    <property type="protein sequence ID" value="WVX83686.1"/>
    <property type="molecule type" value="Genomic_DNA"/>
</dbReference>
<proteinExistence type="predicted"/>
<organism evidence="1 2">
    <name type="scientific">Niallia oryzisoli</name>
    <dbReference type="NCBI Taxonomy" id="1737571"/>
    <lineage>
        <taxon>Bacteria</taxon>
        <taxon>Bacillati</taxon>
        <taxon>Bacillota</taxon>
        <taxon>Bacilli</taxon>
        <taxon>Bacillales</taxon>
        <taxon>Bacillaceae</taxon>
        <taxon>Niallia</taxon>
    </lineage>
</organism>
<dbReference type="RefSeq" id="WP_338452563.1">
    <property type="nucleotide sequence ID" value="NZ_CP137640.1"/>
</dbReference>
<evidence type="ECO:0000313" key="1">
    <source>
        <dbReference type="EMBL" id="WVX83686.1"/>
    </source>
</evidence>
<accession>A0ABZ2CKS4</accession>
<name>A0ABZ2CKS4_9BACI</name>
<gene>
    <name evidence="1" type="ORF">R4Z09_12190</name>
</gene>
<dbReference type="Proteomes" id="UP001357223">
    <property type="component" value="Chromosome"/>
</dbReference>
<sequence length="80" mass="9454">MEDYLSGNYISREVKQVINDFGDEIEFEIIRYKNRYSLTVNICQNKPPFLDCIGFGEDPRRRKSAIRKALKELYLQAYGI</sequence>